<evidence type="ECO:0000313" key="2">
    <source>
        <dbReference type="EMBL" id="EDP46187.1"/>
    </source>
</evidence>
<reference evidence="2" key="2">
    <citation type="submission" date="2007-10" db="EMBL/GenBank/DDBJ databases">
        <authorList>
            <person name="Myers G.S."/>
        </authorList>
    </citation>
    <scope>NUCLEOTIDE SEQUENCE [LARGE SCALE GENOMIC DNA]</scope>
</reference>
<feature type="compositionally biased region" description="Polar residues" evidence="1">
    <location>
        <begin position="140"/>
        <end position="155"/>
    </location>
</feature>
<accession>A8PNS8</accession>
<protein>
    <submittedName>
        <fullName evidence="2">Uncharacterized protein</fullName>
    </submittedName>
</protein>
<sequence length="1050" mass="120560">MKTFNQVPSNTTTHGVQVMHGTNLGLSDSTSELLCSGPLLNPIQKNSSSSENFSASSGYNSSDLINLNHNPSRGTRSSIDSPCYRFQKELGALMDPNASYNTKKRYNSTPHLFLSSHPLSQATENRERPSSPLKAEVPTDQESSSPAQNQPTTENSLHEIQKKLETELLQRFTVEYNTTLTTFYSDKNKPLLDCLLDLNSEKEKRQRLAKNTTTTLLNNDHSNAQLTTLWPEINNLHDSNPATTKILTDPFIVNSLLSPALEENKNNTRNLITLTEQLTDTFKQDNHSTMVNALTQAFVKKATEFAKRSFLINSDMRIDFDAELQEKAAYRANQLTLELSNNPHLFCLIIEKINNNNLRSFAHLNKAEQLAPYIFDSLESDNKDYKPYIVDVSQKILIDCCIKMLQRNERVNFIKIAENLLNHKASDHGLRLDPNQPINGIAQASQEAVNQLLEETSAKNSILRLIKNNSAPLNLLEASKQRLQEQLRENIDQQFEHYLPNLRLDPIFKKINIHRLSSFHTLPEGSMDLILTDTEKSTFPIELQYTDSPAEFITELQLKYPYFCSQANHQFDQEIFQALRLMLRKKALETLHKTLPQDNDIDHCDATRWLEKKLRLITNQPIKLILDAKQQKKLDQQFKKQFSLTPLTDEAITYQSVNALKTELDKLHTFQNKLLTKRHELLSEIESKLLIYPHLVEEEDSDRFKTHLNNALSATLMSVDSDQIKILLEKINGQLRNNKWAYLNKNLAETITCEILASNATLFPFDKKNILTQVEKTLNTLSKFYNLQEIQQKRDQWKIDIQWLFSFRKKLESLNHSLYTRIAKLENMKKMKEADVVLGHETAISSTAPGAVYIPHHCCVVTDVNPSISPTSFFSVKSNVFYKQNALEVNQKLTFEQTLSNKEKCTWSVTRTDDKSLFYETYQSWKNMSTMIKDYMGYQTNYVNEISFSQMIHAVNSFKNGSICTIQVGQCSADMEKKLQLFTAAYNELRHTTDPLLICDFNSELDIKPSEIELLKTEIKNKLKLQSHELDTINKQLCQPVHIPSVSRFR</sequence>
<reference evidence="2" key="1">
    <citation type="submission" date="2006-04" db="EMBL/GenBank/DDBJ databases">
        <authorList>
            <person name="Seshadri R."/>
            <person name="Federici B.A."/>
        </authorList>
    </citation>
    <scope>NUCLEOTIDE SEQUENCE [LARGE SCALE GENOMIC DNA]</scope>
</reference>
<name>A8PNS8_9COXI</name>
<dbReference type="Proteomes" id="UP000054075">
    <property type="component" value="Unassembled WGS sequence"/>
</dbReference>
<dbReference type="EMBL" id="AAQJ02000001">
    <property type="protein sequence ID" value="EDP46187.1"/>
    <property type="molecule type" value="Genomic_DNA"/>
</dbReference>
<gene>
    <name evidence="2" type="ORF">RICGR_1104</name>
</gene>
<feature type="region of interest" description="Disordered" evidence="1">
    <location>
        <begin position="120"/>
        <end position="157"/>
    </location>
</feature>
<keyword evidence="3" id="KW-1185">Reference proteome</keyword>
<dbReference type="STRING" id="59196.RICGR_1104"/>
<proteinExistence type="predicted"/>
<dbReference type="OrthoDB" id="9762834at2"/>
<evidence type="ECO:0000256" key="1">
    <source>
        <dbReference type="SAM" id="MobiDB-lite"/>
    </source>
</evidence>
<dbReference type="RefSeq" id="WP_006035172.1">
    <property type="nucleotide sequence ID" value="NZ_AAQJ02000001.1"/>
</dbReference>
<comment type="caution">
    <text evidence="2">The sequence shown here is derived from an EMBL/GenBank/DDBJ whole genome shotgun (WGS) entry which is preliminary data.</text>
</comment>
<evidence type="ECO:0000313" key="3">
    <source>
        <dbReference type="Proteomes" id="UP000054075"/>
    </source>
</evidence>
<organism evidence="2 3">
    <name type="scientific">Rickettsiella grylli</name>
    <dbReference type="NCBI Taxonomy" id="59196"/>
    <lineage>
        <taxon>Bacteria</taxon>
        <taxon>Pseudomonadati</taxon>
        <taxon>Pseudomonadota</taxon>
        <taxon>Gammaproteobacteria</taxon>
        <taxon>Legionellales</taxon>
        <taxon>Coxiellaceae</taxon>
        <taxon>Rickettsiella</taxon>
    </lineage>
</organism>
<dbReference type="AlphaFoldDB" id="A8PNS8"/>